<dbReference type="PANTHER" id="PTHR43245">
    <property type="entry name" value="BIFUNCTIONAL POLYMYXIN RESISTANCE PROTEIN ARNA"/>
    <property type="match status" value="1"/>
</dbReference>
<keyword evidence="1" id="KW-0812">Transmembrane</keyword>
<proteinExistence type="predicted"/>
<organism evidence="3 4">
    <name type="scientific">Candidatus Yanofskybacteria bacterium RIFCSPLOWO2_01_FULL_49_17</name>
    <dbReference type="NCBI Taxonomy" id="1802700"/>
    <lineage>
        <taxon>Bacteria</taxon>
        <taxon>Candidatus Yanofskyibacteriota</taxon>
    </lineage>
</organism>
<feature type="transmembrane region" description="Helical" evidence="1">
    <location>
        <begin position="12"/>
        <end position="32"/>
    </location>
</feature>
<dbReference type="InterPro" id="IPR050177">
    <property type="entry name" value="Lipid_A_modif_metabolic_enz"/>
</dbReference>
<dbReference type="Pfam" id="PF01370">
    <property type="entry name" value="Epimerase"/>
    <property type="match status" value="1"/>
</dbReference>
<sequence>MNPESFYKNKKVLVVGAGGMIGSCLVKALSILGCDLRLVYHNAPNNPTKGAIISVADITKPEVWDELASNDVIFHLAAHESGNFEPEEDLKTNALSVLYLLESCRRKEVFPKIVFASSSNLVGAPDKMPVDETFKDNPLTIFAIHKLTAEEYLKLYFHDFGIPSIALRLANVYGPSMEMSLSLHSTLNKMVNNAVAGKPLKLFANKDKIRDFLYIDDAARAFLAAGSLPNEKSGVYIAGSEEGKSFKTIVELVAELVSKTSGRRPEIIIDRETPIKAVEMRNFVADSSKFKKASGWKPQTMLRSGLQKTINYFLKINN</sequence>
<dbReference type="Gene3D" id="3.40.50.720">
    <property type="entry name" value="NAD(P)-binding Rossmann-like Domain"/>
    <property type="match status" value="1"/>
</dbReference>
<dbReference type="EMBL" id="MGKO01000005">
    <property type="protein sequence ID" value="OGN27929.1"/>
    <property type="molecule type" value="Genomic_DNA"/>
</dbReference>
<dbReference type="InterPro" id="IPR036291">
    <property type="entry name" value="NAD(P)-bd_dom_sf"/>
</dbReference>
<dbReference type="AlphaFoldDB" id="A0A1F8GU09"/>
<gene>
    <name evidence="3" type="ORF">A2941_02895</name>
</gene>
<keyword evidence="1" id="KW-1133">Transmembrane helix</keyword>
<keyword evidence="1" id="KW-0472">Membrane</keyword>
<name>A0A1F8GU09_9BACT</name>
<dbReference type="PANTHER" id="PTHR43245:SF13">
    <property type="entry name" value="UDP-D-APIOSE_UDP-D-XYLOSE SYNTHASE 2"/>
    <property type="match status" value="1"/>
</dbReference>
<dbReference type="Proteomes" id="UP000178444">
    <property type="component" value="Unassembled WGS sequence"/>
</dbReference>
<evidence type="ECO:0000313" key="3">
    <source>
        <dbReference type="EMBL" id="OGN27929.1"/>
    </source>
</evidence>
<reference evidence="3 4" key="1">
    <citation type="journal article" date="2016" name="Nat. Commun.">
        <title>Thousands of microbial genomes shed light on interconnected biogeochemical processes in an aquifer system.</title>
        <authorList>
            <person name="Anantharaman K."/>
            <person name="Brown C.T."/>
            <person name="Hug L.A."/>
            <person name="Sharon I."/>
            <person name="Castelle C.J."/>
            <person name="Probst A.J."/>
            <person name="Thomas B.C."/>
            <person name="Singh A."/>
            <person name="Wilkins M.J."/>
            <person name="Karaoz U."/>
            <person name="Brodie E.L."/>
            <person name="Williams K.H."/>
            <person name="Hubbard S.S."/>
            <person name="Banfield J.F."/>
        </authorList>
    </citation>
    <scope>NUCLEOTIDE SEQUENCE [LARGE SCALE GENOMIC DNA]</scope>
</reference>
<evidence type="ECO:0000256" key="1">
    <source>
        <dbReference type="SAM" id="Phobius"/>
    </source>
</evidence>
<evidence type="ECO:0000259" key="2">
    <source>
        <dbReference type="Pfam" id="PF01370"/>
    </source>
</evidence>
<dbReference type="SUPFAM" id="SSF51735">
    <property type="entry name" value="NAD(P)-binding Rossmann-fold domains"/>
    <property type="match status" value="1"/>
</dbReference>
<feature type="domain" description="NAD-dependent epimerase/dehydratase" evidence="2">
    <location>
        <begin position="12"/>
        <end position="231"/>
    </location>
</feature>
<dbReference type="InterPro" id="IPR001509">
    <property type="entry name" value="Epimerase_deHydtase"/>
</dbReference>
<protein>
    <recommendedName>
        <fullName evidence="2">NAD-dependent epimerase/dehydratase domain-containing protein</fullName>
    </recommendedName>
</protein>
<evidence type="ECO:0000313" key="4">
    <source>
        <dbReference type="Proteomes" id="UP000178444"/>
    </source>
</evidence>
<comment type="caution">
    <text evidence="3">The sequence shown here is derived from an EMBL/GenBank/DDBJ whole genome shotgun (WGS) entry which is preliminary data.</text>
</comment>
<accession>A0A1F8GU09</accession>